<evidence type="ECO:0000313" key="1">
    <source>
        <dbReference type="EMBL" id="GHD96863.1"/>
    </source>
</evidence>
<sequence length="67" mass="7342">MRWTGALAMVLVLLPDRVMARRLAGRAAAREIGQRLRSGSGAPITAYGIGALGKSTWRARSSYPREW</sequence>
<evidence type="ECO:0000313" key="2">
    <source>
        <dbReference type="Proteomes" id="UP000608955"/>
    </source>
</evidence>
<dbReference type="AlphaFoldDB" id="A0A918YBA9"/>
<organism evidence="1 2">
    <name type="scientific">Streptomyces naganishii JCM 4654</name>
    <dbReference type="NCBI Taxonomy" id="1306179"/>
    <lineage>
        <taxon>Bacteria</taxon>
        <taxon>Bacillati</taxon>
        <taxon>Actinomycetota</taxon>
        <taxon>Actinomycetes</taxon>
        <taxon>Kitasatosporales</taxon>
        <taxon>Streptomycetaceae</taxon>
        <taxon>Streptomyces</taxon>
    </lineage>
</organism>
<reference evidence="1" key="1">
    <citation type="journal article" date="2014" name="Int. J. Syst. Evol. Microbiol.">
        <title>Complete genome sequence of Corynebacterium casei LMG S-19264T (=DSM 44701T), isolated from a smear-ripened cheese.</title>
        <authorList>
            <consortium name="US DOE Joint Genome Institute (JGI-PGF)"/>
            <person name="Walter F."/>
            <person name="Albersmeier A."/>
            <person name="Kalinowski J."/>
            <person name="Ruckert C."/>
        </authorList>
    </citation>
    <scope>NUCLEOTIDE SEQUENCE</scope>
    <source>
        <strain evidence="1">JCM 4654</strain>
    </source>
</reference>
<proteinExistence type="predicted"/>
<gene>
    <name evidence="1" type="ORF">GCM10010508_67300</name>
</gene>
<accession>A0A918YBA9</accession>
<reference evidence="1" key="2">
    <citation type="submission" date="2020-09" db="EMBL/GenBank/DDBJ databases">
        <authorList>
            <person name="Sun Q."/>
            <person name="Ohkuma M."/>
        </authorList>
    </citation>
    <scope>NUCLEOTIDE SEQUENCE</scope>
    <source>
        <strain evidence="1">JCM 4654</strain>
    </source>
</reference>
<name>A0A918YBA9_9ACTN</name>
<protein>
    <submittedName>
        <fullName evidence="1">Uncharacterized protein</fullName>
    </submittedName>
</protein>
<dbReference type="Proteomes" id="UP000608955">
    <property type="component" value="Unassembled WGS sequence"/>
</dbReference>
<keyword evidence="2" id="KW-1185">Reference proteome</keyword>
<dbReference type="EMBL" id="BMVF01000030">
    <property type="protein sequence ID" value="GHD96863.1"/>
    <property type="molecule type" value="Genomic_DNA"/>
</dbReference>
<comment type="caution">
    <text evidence="1">The sequence shown here is derived from an EMBL/GenBank/DDBJ whole genome shotgun (WGS) entry which is preliminary data.</text>
</comment>